<dbReference type="InterPro" id="IPR051315">
    <property type="entry name" value="Bact_Chemotaxis_CheA"/>
</dbReference>
<dbReference type="GO" id="GO:0005524">
    <property type="term" value="F:ATP binding"/>
    <property type="evidence" value="ECO:0007669"/>
    <property type="project" value="UniProtKB-KW"/>
</dbReference>
<feature type="modified residue" description="Phosphohistidine" evidence="12">
    <location>
        <position position="52"/>
    </location>
</feature>
<evidence type="ECO:0000256" key="4">
    <source>
        <dbReference type="ARBA" id="ARBA00022500"/>
    </source>
</evidence>
<dbReference type="InterPro" id="IPR037052">
    <property type="entry name" value="CheA-like_P2_sf"/>
</dbReference>
<dbReference type="Pfam" id="PF01584">
    <property type="entry name" value="CheW"/>
    <property type="match status" value="1"/>
</dbReference>
<protein>
    <recommendedName>
        <fullName evidence="3">Chemotaxis protein CheA</fullName>
        <ecNumber evidence="2">2.7.13.3</ecNumber>
    </recommendedName>
</protein>
<evidence type="ECO:0000313" key="17">
    <source>
        <dbReference type="EMBL" id="PWJ23865.1"/>
    </source>
</evidence>
<dbReference type="SUPFAM" id="SSF47226">
    <property type="entry name" value="Histidine-containing phosphotransfer domain, HPT domain"/>
    <property type="match status" value="1"/>
</dbReference>
<dbReference type="Gene3D" id="3.30.565.10">
    <property type="entry name" value="Histidine kinase-like ATPase, C-terminal domain"/>
    <property type="match status" value="1"/>
</dbReference>
<feature type="domain" description="HPt" evidence="16">
    <location>
        <begin position="4"/>
        <end position="112"/>
    </location>
</feature>
<comment type="caution">
    <text evidence="17">The sequence shown here is derived from an EMBL/GenBank/DDBJ whole genome shotgun (WGS) entry which is preliminary data.</text>
</comment>
<dbReference type="SUPFAM" id="SSF55874">
    <property type="entry name" value="ATPase domain of HSP90 chaperone/DNA topoisomerase II/histidine kinase"/>
    <property type="match status" value="1"/>
</dbReference>
<dbReference type="InterPro" id="IPR036061">
    <property type="entry name" value="CheW-like_dom_sf"/>
</dbReference>
<dbReference type="InterPro" id="IPR036890">
    <property type="entry name" value="HATPase_C_sf"/>
</dbReference>
<evidence type="ECO:0000256" key="2">
    <source>
        <dbReference type="ARBA" id="ARBA00012438"/>
    </source>
</evidence>
<evidence type="ECO:0000256" key="3">
    <source>
        <dbReference type="ARBA" id="ARBA00021495"/>
    </source>
</evidence>
<dbReference type="AlphaFoldDB" id="A0A2Y9BHG1"/>
<keyword evidence="18" id="KW-1185">Reference proteome</keyword>
<dbReference type="SUPFAM" id="SSF47384">
    <property type="entry name" value="Homodimeric domain of signal transducing histidine kinase"/>
    <property type="match status" value="1"/>
</dbReference>
<organism evidence="17 18">
    <name type="scientific">Faecalicatena orotica</name>
    <dbReference type="NCBI Taxonomy" id="1544"/>
    <lineage>
        <taxon>Bacteria</taxon>
        <taxon>Bacillati</taxon>
        <taxon>Bacillota</taxon>
        <taxon>Clostridia</taxon>
        <taxon>Lachnospirales</taxon>
        <taxon>Lachnospiraceae</taxon>
        <taxon>Faecalicatena</taxon>
    </lineage>
</organism>
<dbReference type="SUPFAM" id="SSF55052">
    <property type="entry name" value="CheY-binding domain of CheA"/>
    <property type="match status" value="1"/>
</dbReference>
<dbReference type="Gene3D" id="2.30.30.40">
    <property type="entry name" value="SH3 Domains"/>
    <property type="match status" value="1"/>
</dbReference>
<feature type="domain" description="Histidine kinase" evidence="14">
    <location>
        <begin position="288"/>
        <end position="521"/>
    </location>
</feature>
<gene>
    <name evidence="17" type="ORF">A8806_112111</name>
</gene>
<dbReference type="PRINTS" id="PR00344">
    <property type="entry name" value="BCTRLSENSOR"/>
</dbReference>
<evidence type="ECO:0000256" key="6">
    <source>
        <dbReference type="ARBA" id="ARBA00022679"/>
    </source>
</evidence>
<dbReference type="InterPro" id="IPR008207">
    <property type="entry name" value="Sig_transdc_His_kin_Hpt_dom"/>
</dbReference>
<dbReference type="InterPro" id="IPR037006">
    <property type="entry name" value="CheA-like_homodim_sf"/>
</dbReference>
<keyword evidence="4" id="KW-0145">Chemotaxis</keyword>
<reference evidence="17 18" key="1">
    <citation type="submission" date="2018-05" db="EMBL/GenBank/DDBJ databases">
        <title>The Hungate 1000. A catalogue of reference genomes from the rumen microbiome.</title>
        <authorList>
            <person name="Kelly W."/>
        </authorList>
    </citation>
    <scope>NUCLEOTIDE SEQUENCE [LARGE SCALE GENOMIC DNA]</scope>
    <source>
        <strain evidence="17 18">NLAE-zl-C242</strain>
    </source>
</reference>
<keyword evidence="8 17" id="KW-0418">Kinase</keyword>
<keyword evidence="7" id="KW-0547">Nucleotide-binding</keyword>
<dbReference type="SMART" id="SM00387">
    <property type="entry name" value="HATPase_c"/>
    <property type="match status" value="1"/>
</dbReference>
<keyword evidence="10" id="KW-0902">Two-component regulatory system</keyword>
<dbReference type="Gene3D" id="3.30.70.1110">
    <property type="entry name" value="Histidine kinase CheA-like, P2 response regulator-binding domain"/>
    <property type="match status" value="1"/>
</dbReference>
<dbReference type="OrthoDB" id="9803176at2"/>
<evidence type="ECO:0000256" key="5">
    <source>
        <dbReference type="ARBA" id="ARBA00022553"/>
    </source>
</evidence>
<proteinExistence type="predicted"/>
<dbReference type="Proteomes" id="UP000245845">
    <property type="component" value="Unassembled WGS sequence"/>
</dbReference>
<dbReference type="CDD" id="cd00088">
    <property type="entry name" value="HPT"/>
    <property type="match status" value="1"/>
</dbReference>
<dbReference type="Pfam" id="PF02518">
    <property type="entry name" value="HATPase_c"/>
    <property type="match status" value="1"/>
</dbReference>
<evidence type="ECO:0000259" key="14">
    <source>
        <dbReference type="PROSITE" id="PS50109"/>
    </source>
</evidence>
<dbReference type="PANTHER" id="PTHR43395">
    <property type="entry name" value="SENSOR HISTIDINE KINASE CHEA"/>
    <property type="match status" value="1"/>
</dbReference>
<dbReference type="GO" id="GO:0000155">
    <property type="term" value="F:phosphorelay sensor kinase activity"/>
    <property type="evidence" value="ECO:0007669"/>
    <property type="project" value="InterPro"/>
</dbReference>
<dbReference type="InterPro" id="IPR035891">
    <property type="entry name" value="CheY-binding_CheA"/>
</dbReference>
<dbReference type="FunFam" id="3.30.565.10:FF:000016">
    <property type="entry name" value="Chemotaxis protein CheA, putative"/>
    <property type="match status" value="1"/>
</dbReference>
<feature type="domain" description="CheW-like" evidence="15">
    <location>
        <begin position="523"/>
        <end position="661"/>
    </location>
</feature>
<evidence type="ECO:0000256" key="12">
    <source>
        <dbReference type="PROSITE-ProRule" id="PRU00110"/>
    </source>
</evidence>
<evidence type="ECO:0000256" key="9">
    <source>
        <dbReference type="ARBA" id="ARBA00022840"/>
    </source>
</evidence>
<dbReference type="InterPro" id="IPR010808">
    <property type="entry name" value="CheA_P2-bd"/>
</dbReference>
<evidence type="ECO:0000256" key="11">
    <source>
        <dbReference type="ARBA" id="ARBA00035100"/>
    </source>
</evidence>
<dbReference type="Pfam" id="PF07194">
    <property type="entry name" value="P2"/>
    <property type="match status" value="1"/>
</dbReference>
<dbReference type="Gene3D" id="1.10.287.560">
    <property type="entry name" value="Histidine kinase CheA-like, homodimeric domain"/>
    <property type="match status" value="1"/>
</dbReference>
<name>A0A2Y9BHG1_9FIRM</name>
<dbReference type="InterPro" id="IPR036097">
    <property type="entry name" value="HisK_dim/P_sf"/>
</dbReference>
<dbReference type="GO" id="GO:0006935">
    <property type="term" value="P:chemotaxis"/>
    <property type="evidence" value="ECO:0007669"/>
    <property type="project" value="UniProtKB-KW"/>
</dbReference>
<dbReference type="InterPro" id="IPR002545">
    <property type="entry name" value="CheW-lke_dom"/>
</dbReference>
<keyword evidence="6" id="KW-0808">Transferase</keyword>
<evidence type="ECO:0000313" key="18">
    <source>
        <dbReference type="Proteomes" id="UP000245845"/>
    </source>
</evidence>
<evidence type="ECO:0000256" key="13">
    <source>
        <dbReference type="SAM" id="MobiDB-lite"/>
    </source>
</evidence>
<dbReference type="SUPFAM" id="SSF50341">
    <property type="entry name" value="CheW-like"/>
    <property type="match status" value="1"/>
</dbReference>
<dbReference type="PANTHER" id="PTHR43395:SF10">
    <property type="entry name" value="CHEMOTAXIS PROTEIN CHEA"/>
    <property type="match status" value="1"/>
</dbReference>
<feature type="region of interest" description="Disordered" evidence="13">
    <location>
        <begin position="253"/>
        <end position="273"/>
    </location>
</feature>
<dbReference type="Gene3D" id="1.20.120.160">
    <property type="entry name" value="HPT domain"/>
    <property type="match status" value="1"/>
</dbReference>
<dbReference type="InterPro" id="IPR004358">
    <property type="entry name" value="Sig_transdc_His_kin-like_C"/>
</dbReference>
<evidence type="ECO:0000259" key="16">
    <source>
        <dbReference type="PROSITE" id="PS50894"/>
    </source>
</evidence>
<sequence length="666" mass="75233">MGYFDEDAQEMLEVYLMEAKQLTEQLGAVLLETEKKNAFTGEDIHNIFRIMHTLKSSSAMMGLKGLSSLAHTMEDLFSWFREQQEGIEQAETELFDLLYAFSDYIEDEMKCMVLAGYEPGDTSVLEAGAKDYLKKISSEQVCGEIKEQKSAGEEDDRPREMLEKPGVIVRIRLEEGCRMENIRAFMVVRQITGLCTELETLPANLESAQSEAEQIAEHGVFIRFQSEHKEQVMDILRGGLFVAQCEILKENTAAGKKEPEPAAPAAAASNPENDFLNVRSDRLDRLQNLAREMIIQMMSLEAQLEENGMSDLKEGTAHQINRLISEVERTVMEMRMVPVERIVPKVRRILRDICRDEKKEVDFKASCGDIEADKSVVEYISEALLHLIRNAVDHGIEPPEERIAAGKDPKGKIEFNVESTVGEVLITISDDGRGISQDKILEKSRSMGILSKPEEEYSRQEIMDLLLHPGFTTKDVVTEYSGRGVGLDVVKNVLENAGGNLYIESETGKGSTFTLVVPLTLATMECIRFRVGEYRFSIPARYVFRFLEYGKNRQNIQEINGRNYILFEERMVPLVDLRKFYSLGGETPDTAAIVYAKGTEKEGCLLVDSMYEQKRIVIKQLPALFGVDFRRKTGASGMSIMGSGKICTALDLEILFDLYERGNIWR</sequence>
<dbReference type="SMART" id="SM00260">
    <property type="entry name" value="CheW"/>
    <property type="match status" value="1"/>
</dbReference>
<comment type="function">
    <text evidence="11">Involved in the transmission of sensory signals from the chemoreceptors to the flagellar motors. CheA is autophosphorylated; it can transfer its phosphate group to either CheB or CheY.</text>
</comment>
<evidence type="ECO:0000256" key="10">
    <source>
        <dbReference type="ARBA" id="ARBA00023012"/>
    </source>
</evidence>
<dbReference type="SMART" id="SM00073">
    <property type="entry name" value="HPT"/>
    <property type="match status" value="1"/>
</dbReference>
<accession>A0A2Y9BHG1</accession>
<comment type="catalytic activity">
    <reaction evidence="1">
        <text>ATP + protein L-histidine = ADP + protein N-phospho-L-histidine.</text>
        <dbReference type="EC" id="2.7.13.3"/>
    </reaction>
</comment>
<dbReference type="InterPro" id="IPR005467">
    <property type="entry name" value="His_kinase_dom"/>
</dbReference>
<dbReference type="Pfam" id="PF01627">
    <property type="entry name" value="Hpt"/>
    <property type="match status" value="1"/>
</dbReference>
<evidence type="ECO:0000256" key="1">
    <source>
        <dbReference type="ARBA" id="ARBA00000085"/>
    </source>
</evidence>
<dbReference type="PROSITE" id="PS50894">
    <property type="entry name" value="HPT"/>
    <property type="match status" value="1"/>
</dbReference>
<keyword evidence="5 12" id="KW-0597">Phosphoprotein</keyword>
<dbReference type="PROSITE" id="PS50851">
    <property type="entry name" value="CHEW"/>
    <property type="match status" value="1"/>
</dbReference>
<evidence type="ECO:0000259" key="15">
    <source>
        <dbReference type="PROSITE" id="PS50851"/>
    </source>
</evidence>
<dbReference type="RefSeq" id="WP_109732699.1">
    <property type="nucleotide sequence ID" value="NZ_BAAACK010000025.1"/>
</dbReference>
<dbReference type="EC" id="2.7.13.3" evidence="2"/>
<dbReference type="InterPro" id="IPR036641">
    <property type="entry name" value="HPT_dom_sf"/>
</dbReference>
<dbReference type="PROSITE" id="PS50109">
    <property type="entry name" value="HIS_KIN"/>
    <property type="match status" value="1"/>
</dbReference>
<evidence type="ECO:0000256" key="8">
    <source>
        <dbReference type="ARBA" id="ARBA00022777"/>
    </source>
</evidence>
<evidence type="ECO:0000256" key="7">
    <source>
        <dbReference type="ARBA" id="ARBA00022741"/>
    </source>
</evidence>
<dbReference type="InterPro" id="IPR003594">
    <property type="entry name" value="HATPase_dom"/>
</dbReference>
<keyword evidence="9" id="KW-0067">ATP-binding</keyword>
<dbReference type="EMBL" id="QGDL01000012">
    <property type="protein sequence ID" value="PWJ23865.1"/>
    <property type="molecule type" value="Genomic_DNA"/>
</dbReference>